<name>A0A0E9TZA1_ANGAN</name>
<dbReference type="AlphaFoldDB" id="A0A0E9TZA1"/>
<dbReference type="EMBL" id="GBXM01075027">
    <property type="protein sequence ID" value="JAH33550.1"/>
    <property type="molecule type" value="Transcribed_RNA"/>
</dbReference>
<evidence type="ECO:0000313" key="1">
    <source>
        <dbReference type="EMBL" id="JAH58797.1"/>
    </source>
</evidence>
<reference evidence="1" key="2">
    <citation type="journal article" date="2015" name="Fish Shellfish Immunol.">
        <title>Early steps in the European eel (Anguilla anguilla)-Vibrio vulnificus interaction in the gills: Role of the RtxA13 toxin.</title>
        <authorList>
            <person name="Callol A."/>
            <person name="Pajuelo D."/>
            <person name="Ebbesson L."/>
            <person name="Teles M."/>
            <person name="MacKenzie S."/>
            <person name="Amaro C."/>
        </authorList>
    </citation>
    <scope>NUCLEOTIDE SEQUENCE</scope>
</reference>
<protein>
    <submittedName>
        <fullName evidence="1">Uncharacterized protein</fullName>
    </submittedName>
</protein>
<organism evidence="1">
    <name type="scientific">Anguilla anguilla</name>
    <name type="common">European freshwater eel</name>
    <name type="synonym">Muraena anguilla</name>
    <dbReference type="NCBI Taxonomy" id="7936"/>
    <lineage>
        <taxon>Eukaryota</taxon>
        <taxon>Metazoa</taxon>
        <taxon>Chordata</taxon>
        <taxon>Craniata</taxon>
        <taxon>Vertebrata</taxon>
        <taxon>Euteleostomi</taxon>
        <taxon>Actinopterygii</taxon>
        <taxon>Neopterygii</taxon>
        <taxon>Teleostei</taxon>
        <taxon>Anguilliformes</taxon>
        <taxon>Anguillidae</taxon>
        <taxon>Anguilla</taxon>
    </lineage>
</organism>
<reference evidence="1" key="1">
    <citation type="submission" date="2014-11" db="EMBL/GenBank/DDBJ databases">
        <authorList>
            <person name="Amaro Gonzalez C."/>
        </authorList>
    </citation>
    <scope>NUCLEOTIDE SEQUENCE</scope>
</reference>
<sequence length="27" mass="3065">MYIQACICSTVFTSGLKLFLKILEKTL</sequence>
<accession>A0A0E9TZA1</accession>
<proteinExistence type="predicted"/>
<dbReference type="EMBL" id="GBXM01049780">
    <property type="protein sequence ID" value="JAH58797.1"/>
    <property type="molecule type" value="Transcribed_RNA"/>
</dbReference>